<dbReference type="PANTHER" id="PTHR43364:SF7">
    <property type="entry name" value="NADP-DEPENDENT OXIDOREDUCTASE DOMAIN-CONTAINING PROTEIN-RELATED"/>
    <property type="match status" value="1"/>
</dbReference>
<evidence type="ECO:0000256" key="1">
    <source>
        <dbReference type="ARBA" id="ARBA00022857"/>
    </source>
</evidence>
<evidence type="ECO:0000313" key="4">
    <source>
        <dbReference type="EMBL" id="EJT46271.1"/>
    </source>
</evidence>
<dbReference type="InterPro" id="IPR050523">
    <property type="entry name" value="AKR_Detox_Biosynth"/>
</dbReference>
<dbReference type="CDD" id="cd19080">
    <property type="entry name" value="AKR_AKR9A_9B"/>
    <property type="match status" value="1"/>
</dbReference>
<dbReference type="Pfam" id="PF00248">
    <property type="entry name" value="Aldo_ket_red"/>
    <property type="match status" value="1"/>
</dbReference>
<evidence type="ECO:0000256" key="2">
    <source>
        <dbReference type="ARBA" id="ARBA00038157"/>
    </source>
</evidence>
<dbReference type="Gene3D" id="3.20.20.100">
    <property type="entry name" value="NADP-dependent oxidoreductase domain"/>
    <property type="match status" value="1"/>
</dbReference>
<dbReference type="HOGENOM" id="CLU_023205_2_2_1"/>
<dbReference type="OrthoDB" id="48988at2759"/>
<dbReference type="Proteomes" id="UP000002748">
    <property type="component" value="Unassembled WGS sequence"/>
</dbReference>
<keyword evidence="1" id="KW-0521">NADP</keyword>
<dbReference type="VEuPathDB" id="FungiDB:A1Q1_05100"/>
<dbReference type="AlphaFoldDB" id="J5SLD5"/>
<dbReference type="InterPro" id="IPR023210">
    <property type="entry name" value="NADP_OxRdtase_dom"/>
</dbReference>
<feature type="domain" description="NADP-dependent oxidoreductase" evidence="3">
    <location>
        <begin position="75"/>
        <end position="378"/>
    </location>
</feature>
<comment type="similarity">
    <text evidence="2">Belongs to the aldo/keto reductase family. Aldo/keto reductase 2 subfamily.</text>
</comment>
<sequence>MSSTYFTEQKASDYPPSDAVLRTSNSLSHFLYSECPTPVELTAAVFGFFPEAPPPKTPLAEYRVLSPTASVRVSPLCLGAMNLGNQWAGLGSKMSTADAFAFLDAFYDAGGNFIDTANSYQAEQSERLIGEWMQARQNRDSIVLATKFSWFYHYRMDRVDPGVNVNFQGNSAKSLHVSFEASLRKLQTDYVDILYVHYWDWSASIPELMGALNDLVRQRRVLYLGASDMPAWVVAACNEYAKARGMAQFVVLFSLADRAVEEEVIPMLRHQGMALAPFGVLGSGKFKSPEALREQEVRGTKATDAEIKLAEVLQGVADELSTSDMKVTVPGVALAWSRQKYEHSIPLIGGHKIEHLKSNIEMLRIKLTPEQMATIDKASPHHHMWPQTVIGGDPRGLGGKSDMAMSSLGGHWSL</sequence>
<protein>
    <submittedName>
        <fullName evidence="4">Aryl-alcohol dehydrogenase</fullName>
    </submittedName>
</protein>
<name>J5SLD5_TRIAS</name>
<evidence type="ECO:0000313" key="5">
    <source>
        <dbReference type="Proteomes" id="UP000002748"/>
    </source>
</evidence>
<accession>J5SLD5</accession>
<gene>
    <name evidence="4" type="ORF">A1Q1_05100</name>
</gene>
<proteinExistence type="inferred from homology"/>
<dbReference type="RefSeq" id="XP_014177382.1">
    <property type="nucleotide sequence ID" value="XM_014321907.1"/>
</dbReference>
<dbReference type="PANTHER" id="PTHR43364">
    <property type="entry name" value="NADH-SPECIFIC METHYLGLYOXAL REDUCTASE-RELATED"/>
    <property type="match status" value="1"/>
</dbReference>
<dbReference type="EMBL" id="ALBS01000297">
    <property type="protein sequence ID" value="EJT46271.1"/>
    <property type="molecule type" value="Genomic_DNA"/>
</dbReference>
<evidence type="ECO:0000259" key="3">
    <source>
        <dbReference type="Pfam" id="PF00248"/>
    </source>
</evidence>
<comment type="caution">
    <text evidence="4">The sequence shown here is derived from an EMBL/GenBank/DDBJ whole genome shotgun (WGS) entry which is preliminary data.</text>
</comment>
<dbReference type="KEGG" id="tasa:A1Q1_05100"/>
<dbReference type="GeneID" id="25988612"/>
<dbReference type="InterPro" id="IPR036812">
    <property type="entry name" value="NAD(P)_OxRdtase_dom_sf"/>
</dbReference>
<organism evidence="4 5">
    <name type="scientific">Trichosporon asahii var. asahii (strain ATCC 90039 / CBS 2479 / JCM 2466 / KCTC 7840 / NBRC 103889/ NCYC 2677 / UAMH 7654)</name>
    <name type="common">Yeast</name>
    <dbReference type="NCBI Taxonomy" id="1186058"/>
    <lineage>
        <taxon>Eukaryota</taxon>
        <taxon>Fungi</taxon>
        <taxon>Dikarya</taxon>
        <taxon>Basidiomycota</taxon>
        <taxon>Agaricomycotina</taxon>
        <taxon>Tremellomycetes</taxon>
        <taxon>Trichosporonales</taxon>
        <taxon>Trichosporonaceae</taxon>
        <taxon>Trichosporon</taxon>
    </lineage>
</organism>
<dbReference type="SUPFAM" id="SSF51430">
    <property type="entry name" value="NAD(P)-linked oxidoreductase"/>
    <property type="match status" value="1"/>
</dbReference>
<reference evidence="4 5" key="1">
    <citation type="journal article" date="2012" name="Eukaryot. Cell">
        <title>Draft genome sequence of CBS 2479, the standard type strain of Trichosporon asahii.</title>
        <authorList>
            <person name="Yang R.Y."/>
            <person name="Li H.T."/>
            <person name="Zhu H."/>
            <person name="Zhou G.P."/>
            <person name="Wang M."/>
            <person name="Wang L."/>
        </authorList>
    </citation>
    <scope>NUCLEOTIDE SEQUENCE [LARGE SCALE GENOMIC DNA]</scope>
    <source>
        <strain evidence="5">ATCC 90039 / CBS 2479 / JCM 2466 / KCTC 7840 / NCYC 2677 / UAMH 7654</strain>
    </source>
</reference>